<evidence type="ECO:0000256" key="2">
    <source>
        <dbReference type="ARBA" id="ARBA00022801"/>
    </source>
</evidence>
<feature type="chain" id="PRO_5034603756" evidence="3">
    <location>
        <begin position="20"/>
        <end position="552"/>
    </location>
</feature>
<comment type="caution">
    <text evidence="6">The sequence shown here is derived from an EMBL/GenBank/DDBJ whole genome shotgun (WGS) entry which is preliminary data.</text>
</comment>
<keyword evidence="3" id="KW-0732">Signal</keyword>
<dbReference type="Proteomes" id="UP000613401">
    <property type="component" value="Unassembled WGS sequence"/>
</dbReference>
<sequence length="552" mass="58476">MRSGALTAVLASVATVTRAQNCTFDSITPSQDLVWCQCEGDYFCAKLDVPLDYLNPELARATVPLIRLPAAPSSPDGPYRGMILANPGGPGGSGIELISQNGALIAQAIGTNYDIVGFDPRGIGLSEPRPNCSAGILAAQTQQTREAPRLQDAYFQSFIDFGRALGEQCAEQAGGPTGAGRHMTTAVTARDMLSIVDAFAQTPDGARAAANASLLNYYGISYGTFLGQTFASMFPDRVGHVVLDGVVDPAAFQANGTWRSVNHLDGVVGAFFVYCHAAGPEACAYYTGTTAMDIFSRWKASFERLDAGRATAEGWGNSSEIAAALLTFKVGMLSMAVQPLEMFGPVAEALVGLEQALEGGVLGQWTEQVNGLIGDPGVTSYAATSPEQGLGVICSDQENKQYGKGLEEIRELVDQLEGQSVIGETWIRFTLGCTGWKIKSDNVFTGPYGGETKGRVLFVSNTFDPTTPIENAISNAPSFKNARRLTIEGMGHTGTAPNNLCAYGVVKSYFQDTICGKDIYCPLETGPFGVQLEGSIQENLEAAGLANLHDLF</sequence>
<dbReference type="Gene3D" id="3.40.50.1820">
    <property type="entry name" value="alpha/beta hydrolase"/>
    <property type="match status" value="1"/>
</dbReference>
<accession>A0A8H4CIZ9</accession>
<feature type="domain" description="Peptidase S33 tripeptidyl aminopeptidase-like C-terminal" evidence="5">
    <location>
        <begin position="420"/>
        <end position="513"/>
    </location>
</feature>
<dbReference type="PANTHER" id="PTHR43248">
    <property type="entry name" value="2-SUCCINYL-6-HYDROXY-2,4-CYCLOHEXADIENE-1-CARBOXYLATE SYNTHASE"/>
    <property type="match status" value="1"/>
</dbReference>
<organism evidence="6 7">
    <name type="scientific">Colletotrichum gloeosporioides</name>
    <name type="common">Anthracnose fungus</name>
    <name type="synonym">Glomerella cingulata</name>
    <dbReference type="NCBI Taxonomy" id="474922"/>
    <lineage>
        <taxon>Eukaryota</taxon>
        <taxon>Fungi</taxon>
        <taxon>Dikarya</taxon>
        <taxon>Ascomycota</taxon>
        <taxon>Pezizomycotina</taxon>
        <taxon>Sordariomycetes</taxon>
        <taxon>Hypocreomycetidae</taxon>
        <taxon>Glomerellales</taxon>
        <taxon>Glomerellaceae</taxon>
        <taxon>Colletotrichum</taxon>
        <taxon>Colletotrichum gloeosporioides species complex</taxon>
    </lineage>
</organism>
<keyword evidence="2" id="KW-0378">Hydrolase</keyword>
<dbReference type="Pfam" id="PF00561">
    <property type="entry name" value="Abhydrolase_1"/>
    <property type="match status" value="1"/>
</dbReference>
<dbReference type="Pfam" id="PF08386">
    <property type="entry name" value="Abhydrolase_4"/>
    <property type="match status" value="1"/>
</dbReference>
<evidence type="ECO:0000313" key="6">
    <source>
        <dbReference type="EMBL" id="KAF3804853.1"/>
    </source>
</evidence>
<reference evidence="6" key="1">
    <citation type="journal article" date="2020" name="Phytopathology">
        <title>Genome sequence and comparative analysis of Colletotrichum gloeosporioides isolated from Liriodendron leaves.</title>
        <authorList>
            <person name="Fu F.F."/>
            <person name="Hao Z."/>
            <person name="Wang P."/>
            <person name="Lu Y."/>
            <person name="Xue L.J."/>
            <person name="Wei G."/>
            <person name="Tian Y."/>
            <person name="Baishi H."/>
            <person name="Xu H."/>
            <person name="Shi J."/>
            <person name="Cheng T."/>
            <person name="Wang G."/>
            <person name="Yi Y."/>
            <person name="Chen J."/>
        </authorList>
    </citation>
    <scope>NUCLEOTIDE SEQUENCE</scope>
    <source>
        <strain evidence="6">Lc1</strain>
    </source>
</reference>
<evidence type="ECO:0000256" key="1">
    <source>
        <dbReference type="ARBA" id="ARBA00010088"/>
    </source>
</evidence>
<dbReference type="InterPro" id="IPR029058">
    <property type="entry name" value="AB_hydrolase_fold"/>
</dbReference>
<evidence type="ECO:0000259" key="5">
    <source>
        <dbReference type="Pfam" id="PF08386"/>
    </source>
</evidence>
<dbReference type="InterPro" id="IPR000073">
    <property type="entry name" value="AB_hydrolase_1"/>
</dbReference>
<name>A0A8H4CIZ9_COLGL</name>
<proteinExistence type="inferred from homology"/>
<dbReference type="AlphaFoldDB" id="A0A8H4CIZ9"/>
<feature type="signal peptide" evidence="3">
    <location>
        <begin position="1"/>
        <end position="19"/>
    </location>
</feature>
<dbReference type="GO" id="GO:0016787">
    <property type="term" value="F:hydrolase activity"/>
    <property type="evidence" value="ECO:0007669"/>
    <property type="project" value="UniProtKB-KW"/>
</dbReference>
<evidence type="ECO:0000313" key="7">
    <source>
        <dbReference type="Proteomes" id="UP000613401"/>
    </source>
</evidence>
<gene>
    <name evidence="6" type="ORF">GCG54_00004122</name>
</gene>
<dbReference type="PANTHER" id="PTHR43248:SF25">
    <property type="entry name" value="AB HYDROLASE-1 DOMAIN-CONTAINING PROTEIN-RELATED"/>
    <property type="match status" value="1"/>
</dbReference>
<dbReference type="RefSeq" id="XP_045264012.1">
    <property type="nucleotide sequence ID" value="XM_045404177.1"/>
</dbReference>
<dbReference type="InterPro" id="IPR013595">
    <property type="entry name" value="Pept_S33_TAP-like_C"/>
</dbReference>
<evidence type="ECO:0000256" key="3">
    <source>
        <dbReference type="SAM" id="SignalP"/>
    </source>
</evidence>
<evidence type="ECO:0000259" key="4">
    <source>
        <dbReference type="Pfam" id="PF00561"/>
    </source>
</evidence>
<dbReference type="GeneID" id="69011278"/>
<feature type="domain" description="AB hydrolase-1" evidence="4">
    <location>
        <begin position="83"/>
        <end position="250"/>
    </location>
</feature>
<keyword evidence="7" id="KW-1185">Reference proteome</keyword>
<dbReference type="SUPFAM" id="SSF53474">
    <property type="entry name" value="alpha/beta-Hydrolases"/>
    <property type="match status" value="1"/>
</dbReference>
<dbReference type="InterPro" id="IPR051601">
    <property type="entry name" value="Serine_prot/Carboxylest_S33"/>
</dbReference>
<protein>
    <submittedName>
        <fullName evidence="6">Carboxylesterase B</fullName>
    </submittedName>
</protein>
<comment type="similarity">
    <text evidence="1">Belongs to the peptidase S33 family.</text>
</comment>
<dbReference type="EMBL" id="WVTB01000048">
    <property type="protein sequence ID" value="KAF3804853.1"/>
    <property type="molecule type" value="Genomic_DNA"/>
</dbReference>
<reference evidence="6" key="2">
    <citation type="submission" date="2020-03" db="EMBL/GenBank/DDBJ databases">
        <authorList>
            <person name="Fu F.-F."/>
            <person name="Chen J."/>
        </authorList>
    </citation>
    <scope>NUCLEOTIDE SEQUENCE</scope>
    <source>
        <strain evidence="6">Lc1</strain>
    </source>
</reference>